<dbReference type="EMBL" id="JBANRG010000010">
    <property type="protein sequence ID" value="KAK7462827.1"/>
    <property type="molecule type" value="Genomic_DNA"/>
</dbReference>
<feature type="compositionally biased region" description="Low complexity" evidence="1">
    <location>
        <begin position="508"/>
        <end position="519"/>
    </location>
</feature>
<proteinExistence type="predicted"/>
<comment type="caution">
    <text evidence="2">The sequence shown here is derived from an EMBL/GenBank/DDBJ whole genome shotgun (WGS) entry which is preliminary data.</text>
</comment>
<evidence type="ECO:0000256" key="1">
    <source>
        <dbReference type="SAM" id="MobiDB-lite"/>
    </source>
</evidence>
<accession>A0ABR1JN14</accession>
<dbReference type="InterPro" id="IPR027796">
    <property type="entry name" value="OTT_1508_deam-like"/>
</dbReference>
<evidence type="ECO:0000313" key="3">
    <source>
        <dbReference type="Proteomes" id="UP001498398"/>
    </source>
</evidence>
<feature type="region of interest" description="Disordered" evidence="1">
    <location>
        <begin position="497"/>
        <end position="519"/>
    </location>
</feature>
<dbReference type="PANTHER" id="PTHR42037:SF1">
    <property type="match status" value="1"/>
</dbReference>
<evidence type="ECO:0000313" key="2">
    <source>
        <dbReference type="EMBL" id="KAK7462827.1"/>
    </source>
</evidence>
<dbReference type="PANTHER" id="PTHR42037">
    <property type="match status" value="1"/>
</dbReference>
<gene>
    <name evidence="2" type="ORF">VKT23_007404</name>
</gene>
<sequence length="519" mass="58746">MTDSEREPSLLTLSDPEFYSEFLYYLHRDAERRWTHTEGSTLEPNMTLPIRSLDEAVLKRLYSVLDIFALISVSEPGNVAAVTASITQDHNGTLSTIIYIVFSRELSPTDAERVVSHFGDIFSILRDISIPGSEESSKVLRPESQDAFGRLLTSLYNFSWEQFARRVRKRHASFLQLRADVMEARQGNHSHFLDSDYPTLDKLFNYIEIVLEILDQADASDTATTIHDIYKRCIELHILSNDVNACDPGPLLGKLDRFMSGKNYSFSMQRWLSKIMSYHLGALKLSGLALSKRLRVLLSGTLDVKILPTIQAEPYTCELTSDNIKSALTQALEATGNSDLGDRDWQDEFASTVLDHVSRSGAHAIHRASTTVHSEIAMIRHIKEQEIGVLRYIGRSKLSCGACYAYMRADPERFVTRGSHGKFYPSWRLPSCSSEEDKDIRLRLVKLLQELLVKDFTRWVSYQKAERRKSDSSAGSDGGINTSYWFGNLEAKEKAREEARLRAKRTTSESSLDSSISSE</sequence>
<protein>
    <submittedName>
        <fullName evidence="2">Uncharacterized protein</fullName>
    </submittedName>
</protein>
<reference evidence="2 3" key="1">
    <citation type="submission" date="2024-01" db="EMBL/GenBank/DDBJ databases">
        <title>A draft genome for the cacao thread blight pathogen Marasmiellus scandens.</title>
        <authorList>
            <person name="Baruah I.K."/>
            <person name="Leung J."/>
            <person name="Bukari Y."/>
            <person name="Amoako-Attah I."/>
            <person name="Meinhardt L.W."/>
            <person name="Bailey B.A."/>
            <person name="Cohen S.P."/>
        </authorList>
    </citation>
    <scope>NUCLEOTIDE SEQUENCE [LARGE SCALE GENOMIC DNA]</scope>
    <source>
        <strain evidence="2 3">GH-19</strain>
    </source>
</reference>
<keyword evidence="3" id="KW-1185">Reference proteome</keyword>
<organism evidence="2 3">
    <name type="scientific">Marasmiellus scandens</name>
    <dbReference type="NCBI Taxonomy" id="2682957"/>
    <lineage>
        <taxon>Eukaryota</taxon>
        <taxon>Fungi</taxon>
        <taxon>Dikarya</taxon>
        <taxon>Basidiomycota</taxon>
        <taxon>Agaricomycotina</taxon>
        <taxon>Agaricomycetes</taxon>
        <taxon>Agaricomycetidae</taxon>
        <taxon>Agaricales</taxon>
        <taxon>Marasmiineae</taxon>
        <taxon>Omphalotaceae</taxon>
        <taxon>Marasmiellus</taxon>
    </lineage>
</organism>
<dbReference type="Pfam" id="PF14441">
    <property type="entry name" value="OTT_1508_deam"/>
    <property type="match status" value="1"/>
</dbReference>
<dbReference type="Proteomes" id="UP001498398">
    <property type="component" value="Unassembled WGS sequence"/>
</dbReference>
<name>A0ABR1JN14_9AGAR</name>